<feature type="binding site" evidence="6">
    <location>
        <position position="64"/>
    </location>
    <ligand>
        <name>phosphate</name>
        <dbReference type="ChEBI" id="CHEBI:43474"/>
    </ligand>
</feature>
<evidence type="ECO:0000313" key="8">
    <source>
        <dbReference type="EMBL" id="QDU65045.1"/>
    </source>
</evidence>
<evidence type="ECO:0000313" key="9">
    <source>
        <dbReference type="Proteomes" id="UP000316921"/>
    </source>
</evidence>
<dbReference type="AlphaFoldDB" id="A0A518BDJ8"/>
<dbReference type="NCBIfam" id="TIGR01697">
    <property type="entry name" value="PNPH-PUNA-XAPA"/>
    <property type="match status" value="1"/>
</dbReference>
<name>A0A518BDJ8_9BACT</name>
<sequence length="272" mass="28018">MTITKTLERARAVADGLRARGVAMPDVALVLGSGLGAFAEQLEAAQRIDYGELEGLPTSAVPGHAGCFTVGRLGGVTVLCQSGRVHLYEGWSPHDVTVAVRAIAQLGCRALVLTNAAGGLRPEWEPGTLMRIEDHLNLQGTTPLERTEAGVGSPWSQELGTELDVVAAELGVPLRRGVYAALPGPSYETPAEVRALAGFGADAVGMSTALEALAASAAGMQVCGISCITNHAAGITDAALNHAEVVEVGRRTAGLFARLLSNALPRLARVAG</sequence>
<keyword evidence="4 5" id="KW-0808">Transferase</keyword>
<feature type="domain" description="Nucleoside phosphorylase" evidence="7">
    <location>
        <begin position="27"/>
        <end position="264"/>
    </location>
</feature>
<dbReference type="PANTHER" id="PTHR11904">
    <property type="entry name" value="METHYLTHIOADENOSINE/PURINE NUCLEOSIDE PHOSPHORYLASE"/>
    <property type="match status" value="1"/>
</dbReference>
<dbReference type="InterPro" id="IPR035994">
    <property type="entry name" value="Nucleoside_phosphorylase_sf"/>
</dbReference>
<proteinExistence type="inferred from homology"/>
<dbReference type="EMBL" id="CP036287">
    <property type="protein sequence ID" value="QDU65045.1"/>
    <property type="molecule type" value="Genomic_DNA"/>
</dbReference>
<dbReference type="SUPFAM" id="SSF53167">
    <property type="entry name" value="Purine and uridine phosphorylases"/>
    <property type="match status" value="1"/>
</dbReference>
<feature type="binding site" evidence="6">
    <location>
        <begin position="84"/>
        <end position="86"/>
    </location>
    <ligand>
        <name>phosphate</name>
        <dbReference type="ChEBI" id="CHEBI:43474"/>
    </ligand>
</feature>
<evidence type="ECO:0000256" key="1">
    <source>
        <dbReference type="ARBA" id="ARBA00005058"/>
    </source>
</evidence>
<evidence type="ECO:0000256" key="5">
    <source>
        <dbReference type="PIRNR" id="PIRNR000477"/>
    </source>
</evidence>
<feature type="binding site" evidence="6">
    <location>
        <position position="188"/>
    </location>
    <ligand>
        <name>a purine D-ribonucleoside</name>
        <dbReference type="ChEBI" id="CHEBI:142355"/>
    </ligand>
</feature>
<dbReference type="CDD" id="cd09009">
    <property type="entry name" value="PNP-EcPNPII_like"/>
    <property type="match status" value="1"/>
</dbReference>
<gene>
    <name evidence="8" type="primary">punA_1</name>
    <name evidence="8" type="ORF">Pla133_01080</name>
</gene>
<evidence type="ECO:0000256" key="2">
    <source>
        <dbReference type="ARBA" id="ARBA00006751"/>
    </source>
</evidence>
<evidence type="ECO:0000256" key="6">
    <source>
        <dbReference type="PIRSR" id="PIRSR000477-2"/>
    </source>
</evidence>
<comment type="function">
    <text evidence="5">The purine nucleoside phosphorylases catalyze the phosphorolytic breakdown of the N-glycosidic bond in the beta-(deoxy)ribonucleoside molecules, with the formation of the corresponding free purine bases and pentose-1-phosphate.</text>
</comment>
<evidence type="ECO:0000259" key="7">
    <source>
        <dbReference type="Pfam" id="PF01048"/>
    </source>
</evidence>
<feature type="binding site" evidence="6">
    <location>
        <position position="230"/>
    </location>
    <ligand>
        <name>a purine D-ribonucleoside</name>
        <dbReference type="ChEBI" id="CHEBI:142355"/>
    </ligand>
</feature>
<dbReference type="GO" id="GO:0004731">
    <property type="term" value="F:purine-nucleoside phosphorylase activity"/>
    <property type="evidence" value="ECO:0007669"/>
    <property type="project" value="UniProtKB-EC"/>
</dbReference>
<dbReference type="PANTHER" id="PTHR11904:SF9">
    <property type="entry name" value="PURINE NUCLEOSIDE PHOSPHORYLASE-RELATED"/>
    <property type="match status" value="1"/>
</dbReference>
<protein>
    <recommendedName>
        <fullName evidence="5">Purine nucleoside phosphorylase</fullName>
        <ecNumber evidence="5">2.4.2.1</ecNumber>
    </recommendedName>
    <alternativeName>
        <fullName evidence="5">Inosine-guanosine phosphorylase</fullName>
    </alternativeName>
</protein>
<dbReference type="PIRSF" id="PIRSF000477">
    <property type="entry name" value="PurNPase"/>
    <property type="match status" value="1"/>
</dbReference>
<dbReference type="UniPathway" id="UPA00606"/>
<evidence type="ECO:0000256" key="3">
    <source>
        <dbReference type="ARBA" id="ARBA00022676"/>
    </source>
</evidence>
<evidence type="ECO:0000256" key="4">
    <source>
        <dbReference type="ARBA" id="ARBA00022679"/>
    </source>
</evidence>
<feature type="binding site" evidence="6">
    <location>
        <position position="33"/>
    </location>
    <ligand>
        <name>phosphate</name>
        <dbReference type="ChEBI" id="CHEBI:43474"/>
    </ligand>
</feature>
<dbReference type="GO" id="GO:0005737">
    <property type="term" value="C:cytoplasm"/>
    <property type="evidence" value="ECO:0007669"/>
    <property type="project" value="TreeGrafter"/>
</dbReference>
<dbReference type="RefSeq" id="WP_419191991.1">
    <property type="nucleotide sequence ID" value="NZ_CP036287.1"/>
</dbReference>
<dbReference type="Pfam" id="PF01048">
    <property type="entry name" value="PNP_UDP_1"/>
    <property type="match status" value="1"/>
</dbReference>
<feature type="binding site" evidence="6">
    <location>
        <position position="207"/>
    </location>
    <ligand>
        <name>phosphate</name>
        <dbReference type="ChEBI" id="CHEBI:43474"/>
    </ligand>
</feature>
<dbReference type="KEGG" id="pbap:Pla133_01080"/>
<dbReference type="Gene3D" id="3.40.50.1580">
    <property type="entry name" value="Nucleoside phosphorylase domain"/>
    <property type="match status" value="1"/>
</dbReference>
<accession>A0A518BDJ8</accession>
<dbReference type="InterPro" id="IPR000845">
    <property type="entry name" value="Nucleoside_phosphorylase_d"/>
</dbReference>
<comment type="similarity">
    <text evidence="2 5">Belongs to the PNP/MTAP phosphorylase family.</text>
</comment>
<dbReference type="NCBIfam" id="NF006054">
    <property type="entry name" value="PRK08202.1"/>
    <property type="match status" value="1"/>
</dbReference>
<keyword evidence="3 5" id="KW-0328">Glycosyltransferase</keyword>
<feature type="binding site" evidence="6">
    <location>
        <position position="116"/>
    </location>
    <ligand>
        <name>phosphate</name>
        <dbReference type="ChEBI" id="CHEBI:43474"/>
    </ligand>
</feature>
<dbReference type="GO" id="GO:0009116">
    <property type="term" value="P:nucleoside metabolic process"/>
    <property type="evidence" value="ECO:0007669"/>
    <property type="project" value="InterPro"/>
</dbReference>
<dbReference type="InterPro" id="IPR011268">
    <property type="entry name" value="Purine_phosphorylase"/>
</dbReference>
<dbReference type="Proteomes" id="UP000316921">
    <property type="component" value="Chromosome"/>
</dbReference>
<comment type="pathway">
    <text evidence="1 5">Purine metabolism; purine nucleoside salvage.</text>
</comment>
<keyword evidence="9" id="KW-1185">Reference proteome</keyword>
<organism evidence="8 9">
    <name type="scientific">Engelhardtia mirabilis</name>
    <dbReference type="NCBI Taxonomy" id="2528011"/>
    <lineage>
        <taxon>Bacteria</taxon>
        <taxon>Pseudomonadati</taxon>
        <taxon>Planctomycetota</taxon>
        <taxon>Planctomycetia</taxon>
        <taxon>Planctomycetia incertae sedis</taxon>
        <taxon>Engelhardtia</taxon>
    </lineage>
</organism>
<dbReference type="EC" id="2.4.2.1" evidence="5"/>
<reference evidence="8 9" key="1">
    <citation type="submission" date="2019-02" db="EMBL/GenBank/DDBJ databases">
        <title>Deep-cultivation of Planctomycetes and their phenomic and genomic characterization uncovers novel biology.</title>
        <authorList>
            <person name="Wiegand S."/>
            <person name="Jogler M."/>
            <person name="Boedeker C."/>
            <person name="Pinto D."/>
            <person name="Vollmers J."/>
            <person name="Rivas-Marin E."/>
            <person name="Kohn T."/>
            <person name="Peeters S.H."/>
            <person name="Heuer A."/>
            <person name="Rast P."/>
            <person name="Oberbeckmann S."/>
            <person name="Bunk B."/>
            <person name="Jeske O."/>
            <person name="Meyerdierks A."/>
            <person name="Storesund J.E."/>
            <person name="Kallscheuer N."/>
            <person name="Luecker S."/>
            <person name="Lage O.M."/>
            <person name="Pohl T."/>
            <person name="Merkel B.J."/>
            <person name="Hornburger P."/>
            <person name="Mueller R.-W."/>
            <person name="Bruemmer F."/>
            <person name="Labrenz M."/>
            <person name="Spormann A.M."/>
            <person name="Op den Camp H."/>
            <person name="Overmann J."/>
            <person name="Amann R."/>
            <person name="Jetten M.S.M."/>
            <person name="Mascher T."/>
            <person name="Medema M.H."/>
            <person name="Devos D.P."/>
            <person name="Kaster A.-K."/>
            <person name="Ovreas L."/>
            <person name="Rohde M."/>
            <person name="Galperin M.Y."/>
            <person name="Jogler C."/>
        </authorList>
    </citation>
    <scope>NUCLEOTIDE SEQUENCE [LARGE SCALE GENOMIC DNA]</scope>
    <source>
        <strain evidence="8 9">Pla133</strain>
    </source>
</reference>